<reference evidence="2" key="1">
    <citation type="submission" date="2023-06" db="EMBL/GenBank/DDBJ databases">
        <title>Genomic analysis of the entomopathogenic nematode Steinernema hermaphroditum.</title>
        <authorList>
            <person name="Schwarz E.M."/>
            <person name="Heppert J.K."/>
            <person name="Baniya A."/>
            <person name="Schwartz H.T."/>
            <person name="Tan C.-H."/>
            <person name="Antoshechkin I."/>
            <person name="Sternberg P.W."/>
            <person name="Goodrich-Blair H."/>
            <person name="Dillman A.R."/>
        </authorList>
    </citation>
    <scope>NUCLEOTIDE SEQUENCE</scope>
    <source>
        <strain evidence="2">PS9179</strain>
        <tissue evidence="2">Whole animal</tissue>
    </source>
</reference>
<evidence type="ECO:0000313" key="2">
    <source>
        <dbReference type="EMBL" id="KAK0402032.1"/>
    </source>
</evidence>
<feature type="transmembrane region" description="Helical" evidence="1">
    <location>
        <begin position="133"/>
        <end position="152"/>
    </location>
</feature>
<name>A0AA39LLS2_9BILA</name>
<dbReference type="SUPFAM" id="SSF81321">
    <property type="entry name" value="Family A G protein-coupled receptor-like"/>
    <property type="match status" value="1"/>
</dbReference>
<proteinExistence type="predicted"/>
<feature type="transmembrane region" description="Helical" evidence="1">
    <location>
        <begin position="60"/>
        <end position="85"/>
    </location>
</feature>
<dbReference type="EMBL" id="JAUCMV010000004">
    <property type="protein sequence ID" value="KAK0402032.1"/>
    <property type="molecule type" value="Genomic_DNA"/>
</dbReference>
<gene>
    <name evidence="2" type="ORF">QR680_016106</name>
</gene>
<sequence length="207" mass="23037">MASSNRSSGAFETQPLLQPLNELQGILFVAVVVISLPLNFRIIYIFVSRPAYRSLECYRIMTHIGLAQCLIAPGVLFQGVLKLIAYDPLNLASIAVMAFPPISRAEAILQLVLALNRLKIICQLRYSSTFHTILLVVAWTFGILFYASYFAFSSSYSISVSITEMLPTYDLSKPLSAVVRKLATTFYVVMSSATLAIYVVIIIYILY</sequence>
<keyword evidence="1" id="KW-0472">Membrane</keyword>
<comment type="caution">
    <text evidence="2">The sequence shown here is derived from an EMBL/GenBank/DDBJ whole genome shotgun (WGS) entry which is preliminary data.</text>
</comment>
<evidence type="ECO:0000256" key="1">
    <source>
        <dbReference type="SAM" id="Phobius"/>
    </source>
</evidence>
<organism evidence="2 3">
    <name type="scientific">Steinernema hermaphroditum</name>
    <dbReference type="NCBI Taxonomy" id="289476"/>
    <lineage>
        <taxon>Eukaryota</taxon>
        <taxon>Metazoa</taxon>
        <taxon>Ecdysozoa</taxon>
        <taxon>Nematoda</taxon>
        <taxon>Chromadorea</taxon>
        <taxon>Rhabditida</taxon>
        <taxon>Tylenchina</taxon>
        <taxon>Panagrolaimomorpha</taxon>
        <taxon>Strongyloidoidea</taxon>
        <taxon>Steinernematidae</taxon>
        <taxon>Steinernema</taxon>
    </lineage>
</organism>
<protein>
    <submittedName>
        <fullName evidence="2">Uncharacterized protein</fullName>
    </submittedName>
</protein>
<evidence type="ECO:0000313" key="3">
    <source>
        <dbReference type="Proteomes" id="UP001175271"/>
    </source>
</evidence>
<accession>A0AA39LLS2</accession>
<keyword evidence="3" id="KW-1185">Reference proteome</keyword>
<dbReference type="AlphaFoldDB" id="A0AA39LLS2"/>
<dbReference type="Proteomes" id="UP001175271">
    <property type="component" value="Unassembled WGS sequence"/>
</dbReference>
<feature type="transmembrane region" description="Helical" evidence="1">
    <location>
        <begin position="185"/>
        <end position="206"/>
    </location>
</feature>
<keyword evidence="1" id="KW-1133">Transmembrane helix</keyword>
<feature type="transmembrane region" description="Helical" evidence="1">
    <location>
        <begin position="91"/>
        <end position="113"/>
    </location>
</feature>
<keyword evidence="1" id="KW-0812">Transmembrane</keyword>
<feature type="transmembrane region" description="Helical" evidence="1">
    <location>
        <begin position="25"/>
        <end position="48"/>
    </location>
</feature>